<proteinExistence type="inferred from homology"/>
<dbReference type="PROSITE" id="PS50862">
    <property type="entry name" value="AA_TRNA_LIGASE_II"/>
    <property type="match status" value="1"/>
</dbReference>
<keyword evidence="9" id="KW-0963">Cytoplasm</keyword>
<accession>A0A2M9A3C5</accession>
<dbReference type="InterPro" id="IPR004365">
    <property type="entry name" value="NA-bd_OB_tRNA"/>
</dbReference>
<reference evidence="12 13" key="1">
    <citation type="submission" date="2017-11" db="EMBL/GenBank/DDBJ databases">
        <title>Animal gut microbial communities from fecal samples from Wisconsin, USA.</title>
        <authorList>
            <person name="Neumann A."/>
        </authorList>
    </citation>
    <scope>NUCLEOTIDE SEQUENCE [LARGE SCALE GENOMIC DNA]</scope>
    <source>
        <strain evidence="12 13">UWS3</strain>
    </source>
</reference>
<dbReference type="InterPro" id="IPR012340">
    <property type="entry name" value="NA-bd_OB-fold"/>
</dbReference>
<protein>
    <recommendedName>
        <fullName evidence="9">Lysine--tRNA ligase</fullName>
        <ecNumber evidence="9">6.1.1.6</ecNumber>
    </recommendedName>
    <alternativeName>
        <fullName evidence="9">Lysyl-tRNA synthetase</fullName>
        <shortName evidence="9">LysRS</shortName>
    </alternativeName>
</protein>
<dbReference type="CDD" id="cd00775">
    <property type="entry name" value="LysRS_core"/>
    <property type="match status" value="1"/>
</dbReference>
<evidence type="ECO:0000256" key="7">
    <source>
        <dbReference type="ARBA" id="ARBA00023146"/>
    </source>
</evidence>
<dbReference type="GO" id="GO:0004824">
    <property type="term" value="F:lysine-tRNA ligase activity"/>
    <property type="evidence" value="ECO:0007669"/>
    <property type="project" value="UniProtKB-UniRule"/>
</dbReference>
<dbReference type="GO" id="GO:0000049">
    <property type="term" value="F:tRNA binding"/>
    <property type="evidence" value="ECO:0007669"/>
    <property type="project" value="TreeGrafter"/>
</dbReference>
<dbReference type="FunFam" id="2.40.50.140:FF:000024">
    <property type="entry name" value="Lysine--tRNA ligase"/>
    <property type="match status" value="1"/>
</dbReference>
<gene>
    <name evidence="9" type="primary">lysS</name>
    <name evidence="12" type="ORF">BGX16_0133</name>
</gene>
<keyword evidence="9 10" id="KW-0460">Magnesium</keyword>
<feature type="domain" description="Aminoacyl-transfer RNA synthetases class-II family profile" evidence="11">
    <location>
        <begin position="183"/>
        <end position="497"/>
    </location>
</feature>
<dbReference type="GO" id="GO:0000287">
    <property type="term" value="F:magnesium ion binding"/>
    <property type="evidence" value="ECO:0007669"/>
    <property type="project" value="UniProtKB-UniRule"/>
</dbReference>
<keyword evidence="3 9" id="KW-0479">Metal-binding</keyword>
<evidence type="ECO:0000256" key="8">
    <source>
        <dbReference type="ARBA" id="ARBA00048573"/>
    </source>
</evidence>
<dbReference type="GO" id="GO:0006430">
    <property type="term" value="P:lysyl-tRNA aminoacylation"/>
    <property type="evidence" value="ECO:0007669"/>
    <property type="project" value="UniProtKB-UniRule"/>
</dbReference>
<dbReference type="PRINTS" id="PR00982">
    <property type="entry name" value="TRNASYNTHLYS"/>
</dbReference>
<evidence type="ECO:0000256" key="9">
    <source>
        <dbReference type="HAMAP-Rule" id="MF_00252"/>
    </source>
</evidence>
<dbReference type="Pfam" id="PF01336">
    <property type="entry name" value="tRNA_anti-codon"/>
    <property type="match status" value="1"/>
</dbReference>
<keyword evidence="13" id="KW-1185">Reference proteome</keyword>
<evidence type="ECO:0000313" key="12">
    <source>
        <dbReference type="EMBL" id="PJJ40220.1"/>
    </source>
</evidence>
<evidence type="ECO:0000313" key="13">
    <source>
        <dbReference type="Proteomes" id="UP000231134"/>
    </source>
</evidence>
<comment type="subunit">
    <text evidence="9">Homodimer.</text>
</comment>
<dbReference type="PANTHER" id="PTHR42918">
    <property type="entry name" value="LYSYL-TRNA SYNTHETASE"/>
    <property type="match status" value="1"/>
</dbReference>
<dbReference type="CDD" id="cd04322">
    <property type="entry name" value="LysRS_N"/>
    <property type="match status" value="1"/>
</dbReference>
<dbReference type="InterPro" id="IPR044136">
    <property type="entry name" value="Lys-tRNA-ligase_II_N"/>
</dbReference>
<comment type="similarity">
    <text evidence="1 9">Belongs to the class-II aminoacyl-tRNA synthetase family.</text>
</comment>
<dbReference type="EMBL" id="PGEX01000001">
    <property type="protein sequence ID" value="PJJ40220.1"/>
    <property type="molecule type" value="Genomic_DNA"/>
</dbReference>
<name>A0A2M9A3C5_9BACT</name>
<dbReference type="Pfam" id="PF00152">
    <property type="entry name" value="tRNA-synt_2"/>
    <property type="match status" value="1"/>
</dbReference>
<dbReference type="InterPro" id="IPR018149">
    <property type="entry name" value="Lys-tRNA-synth_II_C"/>
</dbReference>
<keyword evidence="7 9" id="KW-0030">Aminoacyl-tRNA synthetase</keyword>
<feature type="binding site" evidence="9">
    <location>
        <position position="409"/>
    </location>
    <ligand>
        <name>Mg(2+)</name>
        <dbReference type="ChEBI" id="CHEBI:18420"/>
        <label>1</label>
    </ligand>
</feature>
<feature type="binding site" evidence="9">
    <location>
        <position position="416"/>
    </location>
    <ligand>
        <name>Mg(2+)</name>
        <dbReference type="ChEBI" id="CHEBI:18420"/>
        <label>1</label>
    </ligand>
</feature>
<dbReference type="InterPro" id="IPR004364">
    <property type="entry name" value="Aa-tRNA-synt_II"/>
</dbReference>
<evidence type="ECO:0000256" key="4">
    <source>
        <dbReference type="ARBA" id="ARBA00022741"/>
    </source>
</evidence>
<dbReference type="OrthoDB" id="9802326at2"/>
<dbReference type="NCBIfam" id="NF001756">
    <property type="entry name" value="PRK00484.1"/>
    <property type="match status" value="1"/>
</dbReference>
<evidence type="ECO:0000256" key="6">
    <source>
        <dbReference type="ARBA" id="ARBA00022917"/>
    </source>
</evidence>
<comment type="caution">
    <text evidence="12">The sequence shown here is derived from an EMBL/GenBank/DDBJ whole genome shotgun (WGS) entry which is preliminary data.</text>
</comment>
<evidence type="ECO:0000256" key="1">
    <source>
        <dbReference type="ARBA" id="ARBA00008226"/>
    </source>
</evidence>
<keyword evidence="2 9" id="KW-0436">Ligase</keyword>
<comment type="cofactor">
    <cofactor evidence="9 10">
        <name>Mg(2+)</name>
        <dbReference type="ChEBI" id="CHEBI:18420"/>
    </cofactor>
    <text evidence="9 10">Binds 3 Mg(2+) ions per subunit.</text>
</comment>
<dbReference type="PANTHER" id="PTHR42918:SF15">
    <property type="entry name" value="LYSINE--TRNA LIGASE, CHLOROPLASTIC_MITOCHONDRIAL"/>
    <property type="match status" value="1"/>
</dbReference>
<dbReference type="EC" id="6.1.1.6" evidence="9"/>
<keyword evidence="5 9" id="KW-0067">ATP-binding</keyword>
<evidence type="ECO:0000256" key="3">
    <source>
        <dbReference type="ARBA" id="ARBA00022723"/>
    </source>
</evidence>
<dbReference type="GO" id="GO:0005524">
    <property type="term" value="F:ATP binding"/>
    <property type="evidence" value="ECO:0007669"/>
    <property type="project" value="UniProtKB-UniRule"/>
</dbReference>
<comment type="catalytic activity">
    <reaction evidence="8 9 10">
        <text>tRNA(Lys) + L-lysine + ATP = L-lysyl-tRNA(Lys) + AMP + diphosphate</text>
        <dbReference type="Rhea" id="RHEA:20792"/>
        <dbReference type="Rhea" id="RHEA-COMP:9696"/>
        <dbReference type="Rhea" id="RHEA-COMP:9697"/>
        <dbReference type="ChEBI" id="CHEBI:30616"/>
        <dbReference type="ChEBI" id="CHEBI:32551"/>
        <dbReference type="ChEBI" id="CHEBI:33019"/>
        <dbReference type="ChEBI" id="CHEBI:78442"/>
        <dbReference type="ChEBI" id="CHEBI:78529"/>
        <dbReference type="ChEBI" id="CHEBI:456215"/>
        <dbReference type="EC" id="6.1.1.6"/>
    </reaction>
</comment>
<dbReference type="InterPro" id="IPR006195">
    <property type="entry name" value="aa-tRNA-synth_II"/>
</dbReference>
<dbReference type="SUPFAM" id="SSF50249">
    <property type="entry name" value="Nucleic acid-binding proteins"/>
    <property type="match status" value="1"/>
</dbReference>
<dbReference type="Gene3D" id="2.40.50.140">
    <property type="entry name" value="Nucleic acid-binding proteins"/>
    <property type="match status" value="1"/>
</dbReference>
<dbReference type="Proteomes" id="UP000231134">
    <property type="component" value="Unassembled WGS sequence"/>
</dbReference>
<keyword evidence="4 9" id="KW-0547">Nucleotide-binding</keyword>
<evidence type="ECO:0000256" key="2">
    <source>
        <dbReference type="ARBA" id="ARBA00022598"/>
    </source>
</evidence>
<comment type="subcellular location">
    <subcellularLocation>
        <location evidence="9">Cytoplasm</location>
    </subcellularLocation>
</comment>
<organism evidence="12 13">
    <name type="scientific">Hallerella succinigenes</name>
    <dbReference type="NCBI Taxonomy" id="1896222"/>
    <lineage>
        <taxon>Bacteria</taxon>
        <taxon>Pseudomonadati</taxon>
        <taxon>Fibrobacterota</taxon>
        <taxon>Fibrobacteria</taxon>
        <taxon>Fibrobacterales</taxon>
        <taxon>Fibrobacteraceae</taxon>
        <taxon>Hallerella</taxon>
    </lineage>
</organism>
<dbReference type="NCBIfam" id="TIGR00499">
    <property type="entry name" value="lysS_bact"/>
    <property type="match status" value="1"/>
</dbReference>
<evidence type="ECO:0000256" key="10">
    <source>
        <dbReference type="RuleBase" id="RU000336"/>
    </source>
</evidence>
<keyword evidence="6 9" id="KW-0648">Protein biosynthesis</keyword>
<dbReference type="GO" id="GO:0005829">
    <property type="term" value="C:cytosol"/>
    <property type="evidence" value="ECO:0007669"/>
    <property type="project" value="TreeGrafter"/>
</dbReference>
<evidence type="ECO:0000259" key="11">
    <source>
        <dbReference type="PROSITE" id="PS50862"/>
    </source>
</evidence>
<sequence length="499" mass="57635">MQEMNDQVKARLDKLTKFKEMGVNPYPHKFNRTHTSEDLRNQKDELLKSEQKIAFAGRVIRFNRKGKLCFMHLKDRYGRLQIVCAKDIVGEADYEIVKMIDFGDFVGVDGTMMETKTGEYSVKAEKITMLSKAVRPLPVPKEIIDENGNKKIFNEFKDVDTRYRERYIDMALNDDVRDVFIKRSRVLQSIREYLLENKFIEVETPTLQPIYGGANARPFTTHHNAADMTLYLRVAPELYLKRCIVGGMERVFEFSKNFRNEGMDRTHSPEFTGLEFYQAYADYNDMMIHFENIYERAAIAATGSTKVNYQGTEIDFKAPWPRYTMYDAIQKFGGYDVTTMSDDDLKAVIQKLGGSMDGEWIRGRAIIELFELTVEKQLIQPTFIIDMPKESTPLCKSHRVNPDLIEQFEPYANGWELGNAYTELNDPIRQRELLEDQVRRGRGGEGETHPMDENFLDAVESGLPPTGGVGFGIDRMIMLLTNQQTIRDVILFPLMKPET</sequence>
<dbReference type="HAMAP" id="MF_00252">
    <property type="entry name" value="Lys_tRNA_synth_class2"/>
    <property type="match status" value="1"/>
</dbReference>
<dbReference type="AlphaFoldDB" id="A0A2M9A3C5"/>
<dbReference type="RefSeq" id="WP_100424332.1">
    <property type="nucleotide sequence ID" value="NZ_PGEX01000001.1"/>
</dbReference>
<dbReference type="SUPFAM" id="SSF55681">
    <property type="entry name" value="Class II aaRS and biotin synthetases"/>
    <property type="match status" value="1"/>
</dbReference>
<dbReference type="Gene3D" id="3.30.930.10">
    <property type="entry name" value="Bira Bifunctional Protein, Domain 2"/>
    <property type="match status" value="1"/>
</dbReference>
<dbReference type="InterPro" id="IPR002313">
    <property type="entry name" value="Lys-tRNA-ligase_II"/>
</dbReference>
<evidence type="ECO:0000256" key="5">
    <source>
        <dbReference type="ARBA" id="ARBA00022840"/>
    </source>
</evidence>
<feature type="binding site" evidence="9">
    <location>
        <position position="416"/>
    </location>
    <ligand>
        <name>Mg(2+)</name>
        <dbReference type="ChEBI" id="CHEBI:18420"/>
        <label>2</label>
    </ligand>
</feature>
<dbReference type="InterPro" id="IPR045864">
    <property type="entry name" value="aa-tRNA-synth_II/BPL/LPL"/>
</dbReference>